<evidence type="ECO:0000313" key="2">
    <source>
        <dbReference type="EMBL" id="JAT50993.1"/>
    </source>
</evidence>
<dbReference type="AlphaFoldDB" id="A0A1D1Y8M4"/>
<feature type="compositionally biased region" description="Low complexity" evidence="1">
    <location>
        <begin position="42"/>
        <end position="57"/>
    </location>
</feature>
<feature type="compositionally biased region" description="Low complexity" evidence="1">
    <location>
        <begin position="22"/>
        <end position="32"/>
    </location>
</feature>
<sequence length="144" mass="14904">MADDIQLSSRSDGKRKYEDQMASAAPPSARRATGFSTPIAPPSSDSHSAAAPPSYSSVPPPLDGFELAKQKAREIAARLLSDAEAKRPRLENGGSGADAGDGGFGSSTTDDSYLHKPLGQHIANSQVNMSTSASFATYGYPGTS</sequence>
<feature type="compositionally biased region" description="Gly residues" evidence="1">
    <location>
        <begin position="93"/>
        <end position="105"/>
    </location>
</feature>
<reference evidence="2" key="1">
    <citation type="submission" date="2015-07" db="EMBL/GenBank/DDBJ databases">
        <title>Transcriptome Assembly of Anthurium amnicola.</title>
        <authorList>
            <person name="Suzuki J."/>
        </authorList>
    </citation>
    <scope>NUCLEOTIDE SEQUENCE</scope>
</reference>
<evidence type="ECO:0000256" key="1">
    <source>
        <dbReference type="SAM" id="MobiDB-lite"/>
    </source>
</evidence>
<protein>
    <submittedName>
        <fullName evidence="2">Mitogen-activated protein kinase pmk-3</fullName>
    </submittedName>
</protein>
<feature type="region of interest" description="Disordered" evidence="1">
    <location>
        <begin position="1"/>
        <end position="64"/>
    </location>
</feature>
<feature type="region of interest" description="Disordered" evidence="1">
    <location>
        <begin position="80"/>
        <end position="117"/>
    </location>
</feature>
<gene>
    <name evidence="2" type="primary">pmk-3</name>
    <name evidence="2" type="ORF">g.164008</name>
</gene>
<organism evidence="2">
    <name type="scientific">Anthurium amnicola</name>
    <dbReference type="NCBI Taxonomy" id="1678845"/>
    <lineage>
        <taxon>Eukaryota</taxon>
        <taxon>Viridiplantae</taxon>
        <taxon>Streptophyta</taxon>
        <taxon>Embryophyta</taxon>
        <taxon>Tracheophyta</taxon>
        <taxon>Spermatophyta</taxon>
        <taxon>Magnoliopsida</taxon>
        <taxon>Liliopsida</taxon>
        <taxon>Araceae</taxon>
        <taxon>Pothoideae</taxon>
        <taxon>Potheae</taxon>
        <taxon>Anthurium</taxon>
    </lineage>
</organism>
<proteinExistence type="predicted"/>
<dbReference type="EMBL" id="GDJX01016943">
    <property type="protein sequence ID" value="JAT50993.1"/>
    <property type="molecule type" value="Transcribed_RNA"/>
</dbReference>
<dbReference type="GO" id="GO:0016301">
    <property type="term" value="F:kinase activity"/>
    <property type="evidence" value="ECO:0007669"/>
    <property type="project" value="UniProtKB-KW"/>
</dbReference>
<feature type="non-terminal residue" evidence="2">
    <location>
        <position position="144"/>
    </location>
</feature>
<accession>A0A1D1Y8M4</accession>
<keyword evidence="2" id="KW-0808">Transferase</keyword>
<feature type="compositionally biased region" description="Polar residues" evidence="1">
    <location>
        <begin position="1"/>
        <end position="10"/>
    </location>
</feature>
<name>A0A1D1Y8M4_9ARAE</name>
<feature type="compositionally biased region" description="Basic and acidic residues" evidence="1">
    <location>
        <begin position="80"/>
        <end position="90"/>
    </location>
</feature>
<keyword evidence="2" id="KW-0418">Kinase</keyword>